<dbReference type="GO" id="GO:0046983">
    <property type="term" value="F:protein dimerization activity"/>
    <property type="evidence" value="ECO:0007669"/>
    <property type="project" value="InterPro"/>
</dbReference>
<gene>
    <name evidence="7" type="ORF">LSAT_V11C300133470</name>
</gene>
<dbReference type="InterPro" id="IPR036638">
    <property type="entry name" value="HLH_DNA-bd_sf"/>
</dbReference>
<accession>A0A9R1VZ68</accession>
<feature type="compositionally biased region" description="Acidic residues" evidence="5">
    <location>
        <begin position="241"/>
        <end position="253"/>
    </location>
</feature>
<dbReference type="Gene3D" id="4.10.280.10">
    <property type="entry name" value="Helix-loop-helix DNA-binding domain"/>
    <property type="match status" value="1"/>
</dbReference>
<evidence type="ECO:0000313" key="7">
    <source>
        <dbReference type="EMBL" id="KAJ0215330.1"/>
    </source>
</evidence>
<dbReference type="AlphaFoldDB" id="A0A9R1VZ68"/>
<keyword evidence="4" id="KW-0539">Nucleus</keyword>
<evidence type="ECO:0000256" key="3">
    <source>
        <dbReference type="ARBA" id="ARBA00023163"/>
    </source>
</evidence>
<evidence type="ECO:0000313" key="8">
    <source>
        <dbReference type="Proteomes" id="UP000235145"/>
    </source>
</evidence>
<dbReference type="Proteomes" id="UP000235145">
    <property type="component" value="Unassembled WGS sequence"/>
</dbReference>
<dbReference type="SMART" id="SM00353">
    <property type="entry name" value="HLH"/>
    <property type="match status" value="1"/>
</dbReference>
<dbReference type="Gramene" id="rna-gnl|WGS:NBSK|LSAT_3X84261_mrna">
    <property type="protein sequence ID" value="cds-PLY62989.1"/>
    <property type="gene ID" value="gene-LSAT_3X84261"/>
</dbReference>
<dbReference type="EMBL" id="NBSK02000003">
    <property type="protein sequence ID" value="KAJ0215330.1"/>
    <property type="molecule type" value="Genomic_DNA"/>
</dbReference>
<evidence type="ECO:0000256" key="1">
    <source>
        <dbReference type="ARBA" id="ARBA00004123"/>
    </source>
</evidence>
<dbReference type="PANTHER" id="PTHR45959:SF39">
    <property type="entry name" value="MYC-TYPE, BASIC HELIX-LOOP-HELIX (BHLH) DOMAIN-CONTAINING PROTEIN-RELATED"/>
    <property type="match status" value="1"/>
</dbReference>
<evidence type="ECO:0000256" key="4">
    <source>
        <dbReference type="ARBA" id="ARBA00023242"/>
    </source>
</evidence>
<comment type="subcellular location">
    <subcellularLocation>
        <location evidence="1">Nucleus</location>
    </subcellularLocation>
</comment>
<sequence>MIMDVSSAAWLSELELMEDCEFKNPHQIANPFMDAVGALSSESLTDYPNYFLPTNQSFQLPTSYIERDVTKQPKNIAINNNRMTNPFASSRVSSSNTFIMSFGNPNSPPEMNPHQIYDGSNLKYSGHMKTKEEKNTNDFLGSLESGKRVLGASRNETQAQDHVMAERKRREVLTRRFIALSALLPNLKKMDKATVLEDATKYIKQLQTRMKELEEQTSSKNKRFKQESAISIRRSKVSGDNNDDTPSSDDDETGCSPNGDTFNPEIEVRISERSVLVRIYSQKNSSVAMKTLSEMERLHLTISSSSVMPFSSAALLITITAQMSEKCDLTAMDVVKRLQSAIRSYI</sequence>
<keyword evidence="3" id="KW-0804">Transcription</keyword>
<proteinExistence type="predicted"/>
<reference evidence="7 8" key="1">
    <citation type="journal article" date="2017" name="Nat. Commun.">
        <title>Genome assembly with in vitro proximity ligation data and whole-genome triplication in lettuce.</title>
        <authorList>
            <person name="Reyes-Chin-Wo S."/>
            <person name="Wang Z."/>
            <person name="Yang X."/>
            <person name="Kozik A."/>
            <person name="Arikit S."/>
            <person name="Song C."/>
            <person name="Xia L."/>
            <person name="Froenicke L."/>
            <person name="Lavelle D.O."/>
            <person name="Truco M.J."/>
            <person name="Xia R."/>
            <person name="Zhu S."/>
            <person name="Xu C."/>
            <person name="Xu H."/>
            <person name="Xu X."/>
            <person name="Cox K."/>
            <person name="Korf I."/>
            <person name="Meyers B.C."/>
            <person name="Michelmore R.W."/>
        </authorList>
    </citation>
    <scope>NUCLEOTIDE SEQUENCE [LARGE SCALE GENOMIC DNA]</scope>
    <source>
        <strain evidence="8">cv. Salinas</strain>
        <tissue evidence="7">Seedlings</tissue>
    </source>
</reference>
<feature type="domain" description="BHLH" evidence="6">
    <location>
        <begin position="157"/>
        <end position="206"/>
    </location>
</feature>
<dbReference type="PROSITE" id="PS50888">
    <property type="entry name" value="BHLH"/>
    <property type="match status" value="1"/>
</dbReference>
<name>A0A9R1VZ68_LACSA</name>
<keyword evidence="8" id="KW-1185">Reference proteome</keyword>
<evidence type="ECO:0000256" key="2">
    <source>
        <dbReference type="ARBA" id="ARBA00023015"/>
    </source>
</evidence>
<dbReference type="SUPFAM" id="SSF47459">
    <property type="entry name" value="HLH, helix-loop-helix DNA-binding domain"/>
    <property type="match status" value="1"/>
</dbReference>
<keyword evidence="2" id="KW-0805">Transcription regulation</keyword>
<protein>
    <recommendedName>
        <fullName evidence="6">BHLH domain-containing protein</fullName>
    </recommendedName>
</protein>
<feature type="region of interest" description="Disordered" evidence="5">
    <location>
        <begin position="212"/>
        <end position="264"/>
    </location>
</feature>
<dbReference type="InterPro" id="IPR011598">
    <property type="entry name" value="bHLH_dom"/>
</dbReference>
<dbReference type="GO" id="GO:0005634">
    <property type="term" value="C:nucleus"/>
    <property type="evidence" value="ECO:0007669"/>
    <property type="project" value="UniProtKB-SubCell"/>
</dbReference>
<evidence type="ECO:0000259" key="6">
    <source>
        <dbReference type="PROSITE" id="PS50888"/>
    </source>
</evidence>
<dbReference type="PANTHER" id="PTHR45959">
    <property type="entry name" value="BHLH TRANSCRIPTION FACTOR"/>
    <property type="match status" value="1"/>
</dbReference>
<organism evidence="7 8">
    <name type="scientific">Lactuca sativa</name>
    <name type="common">Garden lettuce</name>
    <dbReference type="NCBI Taxonomy" id="4236"/>
    <lineage>
        <taxon>Eukaryota</taxon>
        <taxon>Viridiplantae</taxon>
        <taxon>Streptophyta</taxon>
        <taxon>Embryophyta</taxon>
        <taxon>Tracheophyta</taxon>
        <taxon>Spermatophyta</taxon>
        <taxon>Magnoliopsida</taxon>
        <taxon>eudicotyledons</taxon>
        <taxon>Gunneridae</taxon>
        <taxon>Pentapetalae</taxon>
        <taxon>asterids</taxon>
        <taxon>campanulids</taxon>
        <taxon>Asterales</taxon>
        <taxon>Asteraceae</taxon>
        <taxon>Cichorioideae</taxon>
        <taxon>Cichorieae</taxon>
        <taxon>Lactucinae</taxon>
        <taxon>Lactuca</taxon>
    </lineage>
</organism>
<dbReference type="InterPro" id="IPR052610">
    <property type="entry name" value="bHLH_transcription_regulator"/>
</dbReference>
<evidence type="ECO:0000256" key="5">
    <source>
        <dbReference type="SAM" id="MobiDB-lite"/>
    </source>
</evidence>
<dbReference type="Pfam" id="PF00010">
    <property type="entry name" value="HLH"/>
    <property type="match status" value="1"/>
</dbReference>
<comment type="caution">
    <text evidence="7">The sequence shown here is derived from an EMBL/GenBank/DDBJ whole genome shotgun (WGS) entry which is preliminary data.</text>
</comment>